<dbReference type="RefSeq" id="WP_120029967.1">
    <property type="nucleotide sequence ID" value="NZ_QVMU01000003.1"/>
</dbReference>
<evidence type="ECO:0000259" key="2">
    <source>
        <dbReference type="Pfam" id="PF13609"/>
    </source>
</evidence>
<comment type="caution">
    <text evidence="3">The sequence shown here is derived from an EMBL/GenBank/DDBJ whole genome shotgun (WGS) entry which is preliminary data.</text>
</comment>
<gene>
    <name evidence="3" type="ORF">DZ860_05750</name>
</gene>
<dbReference type="GO" id="GO:0015288">
    <property type="term" value="F:porin activity"/>
    <property type="evidence" value="ECO:0007669"/>
    <property type="project" value="InterPro"/>
</dbReference>
<dbReference type="OrthoDB" id="6191446at2"/>
<dbReference type="Proteomes" id="UP000273252">
    <property type="component" value="Unassembled WGS sequence"/>
</dbReference>
<dbReference type="EMBL" id="QVMU01000003">
    <property type="protein sequence ID" value="RJX73729.1"/>
    <property type="molecule type" value="Genomic_DNA"/>
</dbReference>
<dbReference type="InterPro" id="IPR023614">
    <property type="entry name" value="Porin_dom_sf"/>
</dbReference>
<feature type="signal peptide" evidence="1">
    <location>
        <begin position="1"/>
        <end position="19"/>
    </location>
</feature>
<dbReference type="SUPFAM" id="SSF56935">
    <property type="entry name" value="Porins"/>
    <property type="match status" value="1"/>
</dbReference>
<dbReference type="Gene3D" id="2.40.160.10">
    <property type="entry name" value="Porin"/>
    <property type="match status" value="1"/>
</dbReference>
<evidence type="ECO:0000313" key="4">
    <source>
        <dbReference type="Proteomes" id="UP000273252"/>
    </source>
</evidence>
<dbReference type="InterPro" id="IPR033900">
    <property type="entry name" value="Gram_neg_porin_domain"/>
</dbReference>
<feature type="domain" description="Porin" evidence="2">
    <location>
        <begin position="8"/>
        <end position="299"/>
    </location>
</feature>
<reference evidence="3 4" key="1">
    <citation type="submission" date="2018-08" db="EMBL/GenBank/DDBJ databases">
        <title>Vibrio isolated from the Eastern China Marginal Seas.</title>
        <authorList>
            <person name="Li Y."/>
        </authorList>
    </citation>
    <scope>NUCLEOTIDE SEQUENCE [LARGE SCALE GENOMIC DNA]</scope>
    <source>
        <strain evidence="3 4">BEI233</strain>
    </source>
</reference>
<dbReference type="AlphaFoldDB" id="A0A3A6QZ01"/>
<evidence type="ECO:0000313" key="3">
    <source>
        <dbReference type="EMBL" id="RJX73729.1"/>
    </source>
</evidence>
<keyword evidence="1" id="KW-0732">Signal</keyword>
<dbReference type="Pfam" id="PF13609">
    <property type="entry name" value="Porin_4"/>
    <property type="match status" value="1"/>
</dbReference>
<accession>A0A3A6QZ01</accession>
<name>A0A3A6QZ01_9VIBR</name>
<protein>
    <submittedName>
        <fullName evidence="3">Porin</fullName>
    </submittedName>
</protein>
<proteinExistence type="predicted"/>
<organism evidence="3 4">
    <name type="scientific">Vibrio sinensis</name>
    <dbReference type="NCBI Taxonomy" id="2302434"/>
    <lineage>
        <taxon>Bacteria</taxon>
        <taxon>Pseudomonadati</taxon>
        <taxon>Pseudomonadota</taxon>
        <taxon>Gammaproteobacteria</taxon>
        <taxon>Vibrionales</taxon>
        <taxon>Vibrionaceae</taxon>
        <taxon>Vibrio</taxon>
    </lineage>
</organism>
<feature type="chain" id="PRO_5017186110" evidence="1">
    <location>
        <begin position="20"/>
        <end position="325"/>
    </location>
</feature>
<keyword evidence="4" id="KW-1185">Reference proteome</keyword>
<dbReference type="GO" id="GO:0016020">
    <property type="term" value="C:membrane"/>
    <property type="evidence" value="ECO:0007669"/>
    <property type="project" value="InterPro"/>
</dbReference>
<sequence>MKKTAIALALTLAAGTAVAADVTNQSASERARESIIDLILSGEEFSVGGQVAVGGEYKEGRVDAAGEKEEFHNYNVTGFDLFVNYQKGNVLGQFATEFDLAEDYSSMDAKFTVIDTWVGYKTGFGVASIGYVGDSALDAVDGASDQTIEYGASANDASDVRQFVKFEGVQEGFKYGVTYYGDRNADATGQKGFNGYVGFANEMFSVNAGYENNDDKNAASVEDVEQLYLINGTVTFGQLTIGANYSNEEAFNGTDADLIYVSAGYTLGDLYLAGGYKDNEDKEAVNFGGSYQITNKLAYLMDVQVDLSDNQDDDLAVFAKLAYDF</sequence>
<evidence type="ECO:0000256" key="1">
    <source>
        <dbReference type="SAM" id="SignalP"/>
    </source>
</evidence>